<evidence type="ECO:0000313" key="2">
    <source>
        <dbReference type="Proteomes" id="UP001234297"/>
    </source>
</evidence>
<sequence>MATALVLSLLFLASALLLVLYATRPKRPNQPPSPPKLPIIGNLHQLSSLPHRSLRLLSHNHGPLMLLHLFHTPTLIVSSAEMAQQIMKTHDLAFANRPLLRVAKHLFYN</sequence>
<comment type="caution">
    <text evidence="1">The sequence shown here is derived from an EMBL/GenBank/DDBJ whole genome shotgun (WGS) entry which is preliminary data.</text>
</comment>
<proteinExistence type="predicted"/>
<reference evidence="1 2" key="1">
    <citation type="journal article" date="2022" name="Hortic Res">
        <title>A haplotype resolved chromosomal level avocado genome allows analysis of novel avocado genes.</title>
        <authorList>
            <person name="Nath O."/>
            <person name="Fletcher S.J."/>
            <person name="Hayward A."/>
            <person name="Shaw L.M."/>
            <person name="Masouleh A.K."/>
            <person name="Furtado A."/>
            <person name="Henry R.J."/>
            <person name="Mitter N."/>
        </authorList>
    </citation>
    <scope>NUCLEOTIDE SEQUENCE [LARGE SCALE GENOMIC DNA]</scope>
    <source>
        <strain evidence="2">cv. Hass</strain>
    </source>
</reference>
<organism evidence="1 2">
    <name type="scientific">Persea americana</name>
    <name type="common">Avocado</name>
    <dbReference type="NCBI Taxonomy" id="3435"/>
    <lineage>
        <taxon>Eukaryota</taxon>
        <taxon>Viridiplantae</taxon>
        <taxon>Streptophyta</taxon>
        <taxon>Embryophyta</taxon>
        <taxon>Tracheophyta</taxon>
        <taxon>Spermatophyta</taxon>
        <taxon>Magnoliopsida</taxon>
        <taxon>Magnoliidae</taxon>
        <taxon>Laurales</taxon>
        <taxon>Lauraceae</taxon>
        <taxon>Persea</taxon>
    </lineage>
</organism>
<gene>
    <name evidence="1" type="ORF">MRB53_034870</name>
</gene>
<protein>
    <submittedName>
        <fullName evidence="1">Uncharacterized protein</fullName>
    </submittedName>
</protein>
<keyword evidence="2" id="KW-1185">Reference proteome</keyword>
<dbReference type="Proteomes" id="UP001234297">
    <property type="component" value="Chromosome 12"/>
</dbReference>
<name>A0ACC2K3B8_PERAE</name>
<evidence type="ECO:0000313" key="1">
    <source>
        <dbReference type="EMBL" id="KAJ8615498.1"/>
    </source>
</evidence>
<dbReference type="EMBL" id="CM056820">
    <property type="protein sequence ID" value="KAJ8615498.1"/>
    <property type="molecule type" value="Genomic_DNA"/>
</dbReference>
<accession>A0ACC2K3B8</accession>